<organism evidence="2 3">
    <name type="scientific">Psophia crepitans</name>
    <name type="common">common trumpeter</name>
    <dbReference type="NCBI Taxonomy" id="54359"/>
    <lineage>
        <taxon>Eukaryota</taxon>
        <taxon>Metazoa</taxon>
        <taxon>Chordata</taxon>
        <taxon>Craniata</taxon>
        <taxon>Vertebrata</taxon>
        <taxon>Euteleostomi</taxon>
        <taxon>Archelosauria</taxon>
        <taxon>Archosauria</taxon>
        <taxon>Dinosauria</taxon>
        <taxon>Saurischia</taxon>
        <taxon>Theropoda</taxon>
        <taxon>Coelurosauria</taxon>
        <taxon>Aves</taxon>
        <taxon>Neognathae</taxon>
        <taxon>Neoaves</taxon>
        <taxon>Gruiformes</taxon>
        <taxon>Psophiidae</taxon>
        <taxon>Psophia</taxon>
    </lineage>
</organism>
<feature type="compositionally biased region" description="Polar residues" evidence="1">
    <location>
        <begin position="36"/>
        <end position="47"/>
    </location>
</feature>
<keyword evidence="3" id="KW-1185">Reference proteome</keyword>
<dbReference type="Proteomes" id="UP000587472">
    <property type="component" value="Unassembled WGS sequence"/>
</dbReference>
<evidence type="ECO:0000313" key="3">
    <source>
        <dbReference type="Proteomes" id="UP000587472"/>
    </source>
</evidence>
<feature type="compositionally biased region" description="Polar residues" evidence="1">
    <location>
        <begin position="344"/>
        <end position="363"/>
    </location>
</feature>
<feature type="non-terminal residue" evidence="2">
    <location>
        <position position="504"/>
    </location>
</feature>
<sequence length="504" mass="55832">HDSKGVSEVCVGEVELNWDGYVKIPCSIQQNKKDLQGNSSDGTMQTFSERKGRVSEGQDLSPLSITMSWREVAERQGCFPQEKPTAYKSRRRQSRDRSADVVDYIVKELQGISCIQTEIAELRQHLNLIKGSVDEVSSCVDTVLSEIEGLQGGSTGKTQGTHAREPSREVRKEEPVLYFYGIPEKDGENTVELICSFLSEYHCFNGIQCSKYIKDAYRSDIGTGKPLMPRPAVVKLVNCEQRDFILQKSILLQGSGVRIATSEEHKWQNGQKGRKTDSISSQSGFKKNHRNSVNPDAAQRTDAVGHLRTDSCQVRCKSTTRKTQCVGERLDSVQKSALTKKSNLISETGKETQTVSCSDQPSGDSDIHLHEPLQNPQVTNLAKSSDGNYSCSSESLGHANQMCASSKGSEHRLDTENVAENCSSLLDKDEGITAEEIEIDCDTPCKFTSVEKVDIQREDVSSGVTTVSYDHTTDEMADSSDSLKDMIQMDLNDQDPTDQVFRDV</sequence>
<comment type="caution">
    <text evidence="2">The sequence shown here is derived from an EMBL/GenBank/DDBJ whole genome shotgun (WGS) entry which is preliminary data.</text>
</comment>
<dbReference type="AlphaFoldDB" id="A0A7K9XAB0"/>
<proteinExistence type="predicted"/>
<evidence type="ECO:0000256" key="1">
    <source>
        <dbReference type="SAM" id="MobiDB-lite"/>
    </source>
</evidence>
<evidence type="ECO:0000313" key="2">
    <source>
        <dbReference type="EMBL" id="NXI94354.1"/>
    </source>
</evidence>
<feature type="region of interest" description="Disordered" evidence="1">
    <location>
        <begin position="263"/>
        <end position="304"/>
    </location>
</feature>
<feature type="region of interest" description="Disordered" evidence="1">
    <location>
        <begin position="344"/>
        <end position="366"/>
    </location>
</feature>
<reference evidence="2 3" key="1">
    <citation type="submission" date="2019-09" db="EMBL/GenBank/DDBJ databases">
        <title>Bird 10,000 Genomes (B10K) Project - Family phase.</title>
        <authorList>
            <person name="Zhang G."/>
        </authorList>
    </citation>
    <scope>NUCLEOTIDE SEQUENCE [LARGE SCALE GENOMIC DNA]</scope>
    <source>
        <strain evidence="2">B10K-DU-001-60</strain>
        <tissue evidence="2">Muscle</tissue>
    </source>
</reference>
<feature type="region of interest" description="Disordered" evidence="1">
    <location>
        <begin position="33"/>
        <end position="58"/>
    </location>
</feature>
<feature type="non-terminal residue" evidence="2">
    <location>
        <position position="1"/>
    </location>
</feature>
<accession>A0A7K9XAB0</accession>
<gene>
    <name evidence="2" type="primary">Unc13c_0</name>
    <name evidence="2" type="ORF">PSOCRE_R15284</name>
</gene>
<dbReference type="EMBL" id="VWZZ01003187">
    <property type="protein sequence ID" value="NXI94354.1"/>
    <property type="molecule type" value="Genomic_DNA"/>
</dbReference>
<name>A0A7K9XAB0_9GRUI</name>
<protein>
    <submittedName>
        <fullName evidence="2">UN13C protein</fullName>
    </submittedName>
</protein>